<dbReference type="InterPro" id="IPR011992">
    <property type="entry name" value="EF-hand-dom_pair"/>
</dbReference>
<protein>
    <recommendedName>
        <fullName evidence="3">EF-hand domain-containing protein</fullName>
    </recommendedName>
</protein>
<evidence type="ECO:0000256" key="1">
    <source>
        <dbReference type="ARBA" id="ARBA00022837"/>
    </source>
</evidence>
<evidence type="ECO:0000259" key="3">
    <source>
        <dbReference type="PROSITE" id="PS50222"/>
    </source>
</evidence>
<dbReference type="EMBL" id="CP111017">
    <property type="protein sequence ID" value="WAR08510.1"/>
    <property type="molecule type" value="Genomic_DNA"/>
</dbReference>
<evidence type="ECO:0000256" key="2">
    <source>
        <dbReference type="SAM" id="SignalP"/>
    </source>
</evidence>
<gene>
    <name evidence="4" type="ORF">MAR_018468</name>
</gene>
<sequence>MLFKYTLVLVVCVVLLDPSDAWGRKIKKGLKKAGKSIKKVVKKHGCKALFSFACPAGVAAAGAAVAVGSGGTGAAGAAAGVVAGQAACSVGGKKTCKRSVDMNVNIVPFSDNIRDYDVNGDKLVDYEEFVFSIMTTINLAKPMELRKPFTFADVNGDGTLDTQEFNAAPFLFAREYGYSLRVSSNKGSLLVVLFEWLLQDDTWLY</sequence>
<dbReference type="InterPro" id="IPR018247">
    <property type="entry name" value="EF_Hand_1_Ca_BS"/>
</dbReference>
<reference evidence="4" key="1">
    <citation type="submission" date="2022-11" db="EMBL/GenBank/DDBJ databases">
        <title>Centuries of genome instability and evolution in soft-shell clam transmissible cancer (bioRxiv).</title>
        <authorList>
            <person name="Hart S.F.M."/>
            <person name="Yonemitsu M.A."/>
            <person name="Giersch R.M."/>
            <person name="Beal B.F."/>
            <person name="Arriagada G."/>
            <person name="Davis B.W."/>
            <person name="Ostrander E.A."/>
            <person name="Goff S.P."/>
            <person name="Metzger M.J."/>
        </authorList>
    </citation>
    <scope>NUCLEOTIDE SEQUENCE</scope>
    <source>
        <strain evidence="4">MELC-2E11</strain>
        <tissue evidence="4">Siphon/mantle</tissue>
    </source>
</reference>
<keyword evidence="1" id="KW-0106">Calcium</keyword>
<feature type="chain" id="PRO_5046054823" description="EF-hand domain-containing protein" evidence="2">
    <location>
        <begin position="24"/>
        <end position="205"/>
    </location>
</feature>
<dbReference type="InterPro" id="IPR002048">
    <property type="entry name" value="EF_hand_dom"/>
</dbReference>
<dbReference type="PROSITE" id="PS50222">
    <property type="entry name" value="EF_HAND_2"/>
    <property type="match status" value="1"/>
</dbReference>
<proteinExistence type="predicted"/>
<accession>A0ABY7EEQ7</accession>
<evidence type="ECO:0000313" key="5">
    <source>
        <dbReference type="Proteomes" id="UP001164746"/>
    </source>
</evidence>
<dbReference type="Proteomes" id="UP001164746">
    <property type="component" value="Chromosome 6"/>
</dbReference>
<feature type="signal peptide" evidence="2">
    <location>
        <begin position="1"/>
        <end position="23"/>
    </location>
</feature>
<dbReference type="SMART" id="SM00054">
    <property type="entry name" value="EFh"/>
    <property type="match status" value="2"/>
</dbReference>
<name>A0ABY7EEQ7_MYAAR</name>
<keyword evidence="5" id="KW-1185">Reference proteome</keyword>
<dbReference type="PROSITE" id="PS00018">
    <property type="entry name" value="EF_HAND_1"/>
    <property type="match status" value="2"/>
</dbReference>
<feature type="domain" description="EF-hand" evidence="3">
    <location>
        <begin position="140"/>
        <end position="175"/>
    </location>
</feature>
<organism evidence="4 5">
    <name type="scientific">Mya arenaria</name>
    <name type="common">Soft-shell clam</name>
    <dbReference type="NCBI Taxonomy" id="6604"/>
    <lineage>
        <taxon>Eukaryota</taxon>
        <taxon>Metazoa</taxon>
        <taxon>Spiralia</taxon>
        <taxon>Lophotrochozoa</taxon>
        <taxon>Mollusca</taxon>
        <taxon>Bivalvia</taxon>
        <taxon>Autobranchia</taxon>
        <taxon>Heteroconchia</taxon>
        <taxon>Euheterodonta</taxon>
        <taxon>Imparidentia</taxon>
        <taxon>Neoheterodontei</taxon>
        <taxon>Myida</taxon>
        <taxon>Myoidea</taxon>
        <taxon>Myidae</taxon>
        <taxon>Mya</taxon>
    </lineage>
</organism>
<dbReference type="Gene3D" id="1.10.238.10">
    <property type="entry name" value="EF-hand"/>
    <property type="match status" value="1"/>
</dbReference>
<evidence type="ECO:0000313" key="4">
    <source>
        <dbReference type="EMBL" id="WAR08510.1"/>
    </source>
</evidence>
<keyword evidence="2" id="KW-0732">Signal</keyword>
<dbReference type="SUPFAM" id="SSF47473">
    <property type="entry name" value="EF-hand"/>
    <property type="match status" value="1"/>
</dbReference>